<dbReference type="EMBL" id="FNSV01000005">
    <property type="protein sequence ID" value="SED04071.1"/>
    <property type="molecule type" value="Genomic_DNA"/>
</dbReference>
<dbReference type="InterPro" id="IPR041522">
    <property type="entry name" value="CdaR_GGDEF"/>
</dbReference>
<reference evidence="5" key="1">
    <citation type="submission" date="2016-10" db="EMBL/GenBank/DDBJ databases">
        <authorList>
            <person name="Varghese N."/>
            <person name="Submissions S."/>
        </authorList>
    </citation>
    <scope>NUCLEOTIDE SEQUENCE [LARGE SCALE GENOMIC DNA]</scope>
    <source>
        <strain evidence="5">DSM 44498</strain>
    </source>
</reference>
<protein>
    <submittedName>
        <fullName evidence="4">GAF domain-containing protein</fullName>
    </submittedName>
</protein>
<name>A0A1H4XGR5_9NOCA</name>
<dbReference type="PANTHER" id="PTHR33744:SF17">
    <property type="entry name" value="CONSERVED PROTEIN"/>
    <property type="match status" value="1"/>
</dbReference>
<dbReference type="InterPro" id="IPR051448">
    <property type="entry name" value="CdaR-like_regulators"/>
</dbReference>
<comment type="similarity">
    <text evidence="1">Belongs to the CdaR family.</text>
</comment>
<sequence>MNQIGRGAAIASVDDFMARTRRHLGASVVLLDSDFEMIAYSARSIAMSQDHSQSVVRQATDADTRNWIVDCGITYATRPVRTPANRNTGSKARICLPVRHGGKTYGFLFVLPDDDASISDHELEELMPLAAQAGALLAADASGNGHLAGAFADLLEGDPDRSSAAAEHLRASGDVSDAEFTMLATDHDAIDRRPGVTAVPMGRLTAVFVTHRDSSSAALRSAVDSYTAEGSVVGVGGTYSDLRDARKSWRQARLCLDVIAFEPSKGPVAYWDQLGVYRLAAIASAELIAEAVITPAVRALFEHRNRDLLSTAETFFDNGGDIAATTDALSIHRQTLYYRLRRIQELTTLDLSIGQDRLELHVGLALGRLVGGPGTSNRS</sequence>
<dbReference type="OrthoDB" id="4534407at2"/>
<accession>A0A1H4XGR5</accession>
<dbReference type="InterPro" id="IPR042070">
    <property type="entry name" value="PucR_C-HTH_sf"/>
</dbReference>
<feature type="domain" description="PucR C-terminal helix-turn-helix" evidence="2">
    <location>
        <begin position="308"/>
        <end position="365"/>
    </location>
</feature>
<evidence type="ECO:0000259" key="2">
    <source>
        <dbReference type="Pfam" id="PF13556"/>
    </source>
</evidence>
<dbReference type="Pfam" id="PF13556">
    <property type="entry name" value="HTH_30"/>
    <property type="match status" value="1"/>
</dbReference>
<gene>
    <name evidence="4" type="ORF">SAMN04490239_6537</name>
</gene>
<dbReference type="InterPro" id="IPR025736">
    <property type="entry name" value="PucR_C-HTH_dom"/>
</dbReference>
<dbReference type="Pfam" id="PF17853">
    <property type="entry name" value="GGDEF_2"/>
    <property type="match status" value="1"/>
</dbReference>
<dbReference type="RefSeq" id="WP_072937047.1">
    <property type="nucleotide sequence ID" value="NZ_FNSV01000005.1"/>
</dbReference>
<dbReference type="AlphaFoldDB" id="A0A1H4XGR5"/>
<dbReference type="SUPFAM" id="SSF55781">
    <property type="entry name" value="GAF domain-like"/>
    <property type="match status" value="1"/>
</dbReference>
<dbReference type="Proteomes" id="UP000183561">
    <property type="component" value="Unassembled WGS sequence"/>
</dbReference>
<evidence type="ECO:0000259" key="3">
    <source>
        <dbReference type="Pfam" id="PF17853"/>
    </source>
</evidence>
<proteinExistence type="inferred from homology"/>
<evidence type="ECO:0000313" key="5">
    <source>
        <dbReference type="Proteomes" id="UP000183561"/>
    </source>
</evidence>
<feature type="domain" description="CdaR GGDEF-like" evidence="3">
    <location>
        <begin position="192"/>
        <end position="258"/>
    </location>
</feature>
<dbReference type="PANTHER" id="PTHR33744">
    <property type="entry name" value="CARBOHYDRATE DIACID REGULATOR"/>
    <property type="match status" value="1"/>
</dbReference>
<keyword evidence="5" id="KW-1185">Reference proteome</keyword>
<evidence type="ECO:0000313" key="4">
    <source>
        <dbReference type="EMBL" id="SED04071.1"/>
    </source>
</evidence>
<organism evidence="4 5">
    <name type="scientific">Rhodococcus koreensis</name>
    <dbReference type="NCBI Taxonomy" id="99653"/>
    <lineage>
        <taxon>Bacteria</taxon>
        <taxon>Bacillati</taxon>
        <taxon>Actinomycetota</taxon>
        <taxon>Actinomycetes</taxon>
        <taxon>Mycobacteriales</taxon>
        <taxon>Nocardiaceae</taxon>
        <taxon>Rhodococcus</taxon>
    </lineage>
</organism>
<dbReference type="Gene3D" id="1.10.10.2840">
    <property type="entry name" value="PucR C-terminal helix-turn-helix domain"/>
    <property type="match status" value="1"/>
</dbReference>
<evidence type="ECO:0000256" key="1">
    <source>
        <dbReference type="ARBA" id="ARBA00006754"/>
    </source>
</evidence>